<sequence>MKNRILEVAQILFSRCGYAGTSINDIAQQVGTSKAGIYYHFRSKEAILDEVLSQPMKDLSQLIEQAKKNHFKEEQLLRAYINGIVKSGKVMYELWNDLSIQDQLQHHQINEQCEELVYLLAGSQPSESDLVRARAAMAVAQTAIQFIANGDGSIDKKIQTELLNAALRVLN</sequence>
<reference evidence="4 5" key="1">
    <citation type="submission" date="2016-11" db="EMBL/GenBank/DDBJ databases">
        <authorList>
            <person name="Jaros S."/>
            <person name="Januszkiewicz K."/>
            <person name="Wedrychowicz H."/>
        </authorList>
    </citation>
    <scope>NUCLEOTIDE SEQUENCE [LARGE SCALE GENOMIC DNA]</scope>
    <source>
        <strain evidence="4 5">DSM 44666</strain>
    </source>
</reference>
<dbReference type="SUPFAM" id="SSF46689">
    <property type="entry name" value="Homeodomain-like"/>
    <property type="match status" value="1"/>
</dbReference>
<dbReference type="InterPro" id="IPR050109">
    <property type="entry name" value="HTH-type_TetR-like_transc_reg"/>
</dbReference>
<accession>A0A1M4X7L6</accession>
<dbReference type="PROSITE" id="PS50977">
    <property type="entry name" value="HTH_TETR_2"/>
    <property type="match status" value="1"/>
</dbReference>
<evidence type="ECO:0000313" key="4">
    <source>
        <dbReference type="EMBL" id="SHE89383.1"/>
    </source>
</evidence>
<dbReference type="EMBL" id="FQVL01000004">
    <property type="protein sequence ID" value="SHE89383.1"/>
    <property type="molecule type" value="Genomic_DNA"/>
</dbReference>
<dbReference type="PRINTS" id="PR00455">
    <property type="entry name" value="HTHTETR"/>
</dbReference>
<dbReference type="GO" id="GO:0006355">
    <property type="term" value="P:regulation of DNA-templated transcription"/>
    <property type="evidence" value="ECO:0007669"/>
    <property type="project" value="UniProtKB-ARBA"/>
</dbReference>
<organism evidence="4 5">
    <name type="scientific">Seinonella peptonophila</name>
    <dbReference type="NCBI Taxonomy" id="112248"/>
    <lineage>
        <taxon>Bacteria</taxon>
        <taxon>Bacillati</taxon>
        <taxon>Bacillota</taxon>
        <taxon>Bacilli</taxon>
        <taxon>Bacillales</taxon>
        <taxon>Thermoactinomycetaceae</taxon>
        <taxon>Seinonella</taxon>
    </lineage>
</organism>
<keyword evidence="5" id="KW-1185">Reference proteome</keyword>
<name>A0A1M4X7L6_9BACL</name>
<dbReference type="InterPro" id="IPR009057">
    <property type="entry name" value="Homeodomain-like_sf"/>
</dbReference>
<dbReference type="PANTHER" id="PTHR30328">
    <property type="entry name" value="TRANSCRIPTIONAL REPRESSOR"/>
    <property type="match status" value="1"/>
</dbReference>
<evidence type="ECO:0000256" key="2">
    <source>
        <dbReference type="PROSITE-ProRule" id="PRU00335"/>
    </source>
</evidence>
<dbReference type="Proteomes" id="UP000184476">
    <property type="component" value="Unassembled WGS sequence"/>
</dbReference>
<dbReference type="Pfam" id="PF00440">
    <property type="entry name" value="TetR_N"/>
    <property type="match status" value="1"/>
</dbReference>
<dbReference type="AlphaFoldDB" id="A0A1M4X7L6"/>
<protein>
    <submittedName>
        <fullName evidence="4">Transcriptional regulator, TetR family</fullName>
    </submittedName>
</protein>
<evidence type="ECO:0000256" key="1">
    <source>
        <dbReference type="ARBA" id="ARBA00023125"/>
    </source>
</evidence>
<feature type="DNA-binding region" description="H-T-H motif" evidence="2">
    <location>
        <begin position="22"/>
        <end position="41"/>
    </location>
</feature>
<evidence type="ECO:0000259" key="3">
    <source>
        <dbReference type="PROSITE" id="PS50977"/>
    </source>
</evidence>
<dbReference type="InterPro" id="IPR001647">
    <property type="entry name" value="HTH_TetR"/>
</dbReference>
<feature type="domain" description="HTH tetR-type" evidence="3">
    <location>
        <begin position="1"/>
        <end position="59"/>
    </location>
</feature>
<dbReference type="PANTHER" id="PTHR30328:SF54">
    <property type="entry name" value="HTH-TYPE TRANSCRIPTIONAL REPRESSOR SCO4008"/>
    <property type="match status" value="1"/>
</dbReference>
<proteinExistence type="predicted"/>
<keyword evidence="1 2" id="KW-0238">DNA-binding</keyword>
<dbReference type="Gene3D" id="1.10.357.10">
    <property type="entry name" value="Tetracycline Repressor, domain 2"/>
    <property type="match status" value="1"/>
</dbReference>
<dbReference type="OrthoDB" id="9806334at2"/>
<dbReference type="RefSeq" id="WP_073154554.1">
    <property type="nucleotide sequence ID" value="NZ_FQVL01000004.1"/>
</dbReference>
<dbReference type="GO" id="GO:0003677">
    <property type="term" value="F:DNA binding"/>
    <property type="evidence" value="ECO:0007669"/>
    <property type="project" value="UniProtKB-UniRule"/>
</dbReference>
<evidence type="ECO:0000313" key="5">
    <source>
        <dbReference type="Proteomes" id="UP000184476"/>
    </source>
</evidence>
<dbReference type="STRING" id="112248.SAMN05444392_104171"/>
<gene>
    <name evidence="4" type="ORF">SAMN05444392_104171</name>
</gene>